<dbReference type="InParanoid" id="A0A2I3GZC6"/>
<dbReference type="AlphaFoldDB" id="A0A2I3GZC6"/>
<evidence type="ECO:0000313" key="2">
    <source>
        <dbReference type="Proteomes" id="UP000001073"/>
    </source>
</evidence>
<evidence type="ECO:0000313" key="1">
    <source>
        <dbReference type="Ensembl" id="ENSNLEP00000036636.1"/>
    </source>
</evidence>
<reference evidence="1" key="2">
    <citation type="submission" date="2025-08" db="UniProtKB">
        <authorList>
            <consortium name="Ensembl"/>
        </authorList>
    </citation>
    <scope>IDENTIFICATION</scope>
</reference>
<sequence>MVFQIQYRRKRYTNTISLGGRSNKGQFCFCFVFEVEQNKGWFKTRESHLYCLAVLFVGKKINSLQIGNSTTRCYLSGIYFQFIKISKAD</sequence>
<keyword evidence="2" id="KW-1185">Reference proteome</keyword>
<protein>
    <submittedName>
        <fullName evidence="1">Uncharacterized protein</fullName>
    </submittedName>
</protein>
<reference evidence="1" key="3">
    <citation type="submission" date="2025-09" db="UniProtKB">
        <authorList>
            <consortium name="Ensembl"/>
        </authorList>
    </citation>
    <scope>IDENTIFICATION</scope>
</reference>
<dbReference type="Ensembl" id="ENSNLET00000058282.1">
    <property type="protein sequence ID" value="ENSNLEP00000036636.1"/>
    <property type="gene ID" value="ENSNLEG00000033654.1"/>
</dbReference>
<dbReference type="OMA" id="NKRWFRT"/>
<organism evidence="1 2">
    <name type="scientific">Nomascus leucogenys</name>
    <name type="common">Northern white-cheeked gibbon</name>
    <name type="synonym">Hylobates leucogenys</name>
    <dbReference type="NCBI Taxonomy" id="61853"/>
    <lineage>
        <taxon>Eukaryota</taxon>
        <taxon>Metazoa</taxon>
        <taxon>Chordata</taxon>
        <taxon>Craniata</taxon>
        <taxon>Vertebrata</taxon>
        <taxon>Euteleostomi</taxon>
        <taxon>Mammalia</taxon>
        <taxon>Eutheria</taxon>
        <taxon>Euarchontoglires</taxon>
        <taxon>Primates</taxon>
        <taxon>Haplorrhini</taxon>
        <taxon>Catarrhini</taxon>
        <taxon>Hylobatidae</taxon>
        <taxon>Nomascus</taxon>
    </lineage>
</organism>
<dbReference type="GeneTree" id="ENSGT00910000148061"/>
<dbReference type="Proteomes" id="UP000001073">
    <property type="component" value="Chromosome 18"/>
</dbReference>
<dbReference type="EMBL" id="ADFV01082284">
    <property type="status" value="NOT_ANNOTATED_CDS"/>
    <property type="molecule type" value="Genomic_DNA"/>
</dbReference>
<accession>A0A2I3GZC6</accession>
<proteinExistence type="predicted"/>
<name>A0A2I3GZC6_NOMLE</name>
<reference evidence="1 2" key="1">
    <citation type="submission" date="2012-10" db="EMBL/GenBank/DDBJ databases">
        <authorList>
            <consortium name="Gibbon Genome Sequencing Consortium"/>
        </authorList>
    </citation>
    <scope>NUCLEOTIDE SEQUENCE [LARGE SCALE GENOMIC DNA]</scope>
</reference>